<accession>A0A8S5PDY8</accession>
<feature type="transmembrane region" description="Helical" evidence="3">
    <location>
        <begin position="526"/>
        <end position="542"/>
    </location>
</feature>
<evidence type="ECO:0000256" key="2">
    <source>
        <dbReference type="SAM" id="MobiDB-lite"/>
    </source>
</evidence>
<organism evidence="4">
    <name type="scientific">Myoviridae sp. ctvns3</name>
    <dbReference type="NCBI Taxonomy" id="2825204"/>
    <lineage>
        <taxon>Viruses</taxon>
        <taxon>Duplodnaviria</taxon>
        <taxon>Heunggongvirae</taxon>
        <taxon>Uroviricota</taxon>
        <taxon>Caudoviricetes</taxon>
    </lineage>
</organism>
<keyword evidence="3" id="KW-0812">Transmembrane</keyword>
<feature type="coiled-coil region" evidence="1">
    <location>
        <begin position="204"/>
        <end position="231"/>
    </location>
</feature>
<evidence type="ECO:0000256" key="3">
    <source>
        <dbReference type="SAM" id="Phobius"/>
    </source>
</evidence>
<keyword evidence="3" id="KW-1133">Transmembrane helix</keyword>
<evidence type="ECO:0000313" key="4">
    <source>
        <dbReference type="EMBL" id="DAE04585.1"/>
    </source>
</evidence>
<feature type="coiled-coil region" evidence="1">
    <location>
        <begin position="17"/>
        <end position="51"/>
    </location>
</feature>
<feature type="compositionally biased region" description="Gly residues" evidence="2">
    <location>
        <begin position="407"/>
        <end position="416"/>
    </location>
</feature>
<feature type="transmembrane region" description="Helical" evidence="3">
    <location>
        <begin position="554"/>
        <end position="573"/>
    </location>
</feature>
<feature type="coiled-coil region" evidence="1">
    <location>
        <begin position="91"/>
        <end position="154"/>
    </location>
</feature>
<dbReference type="EMBL" id="BK015391">
    <property type="protein sequence ID" value="DAE04585.1"/>
    <property type="molecule type" value="Genomic_DNA"/>
</dbReference>
<keyword evidence="1" id="KW-0175">Coiled coil</keyword>
<feature type="transmembrane region" description="Helical" evidence="3">
    <location>
        <begin position="579"/>
        <end position="598"/>
    </location>
</feature>
<feature type="transmembrane region" description="Helical" evidence="3">
    <location>
        <begin position="469"/>
        <end position="491"/>
    </location>
</feature>
<feature type="transmembrane region" description="Helical" evidence="3">
    <location>
        <begin position="436"/>
        <end position="457"/>
    </location>
</feature>
<sequence>MAGGYDGEIRIRTLIENGEASSQLLQLEAKFQKLTSEAKKLTDGIREIEKMKIPTEEYKNLQSQFEALVAKGKKLSESLKGTEKYVPTEEYLQVQKQLEQTQLKLNKLKDAKERFLATGGKEESTAFKRMQYDIDALEQSIPFLKGELQDLESSGNDKRISDKWQEIKDKMAQAGAEASVVKAQMLNMETDGVANVDSKGTVEYQKKAEKLREVNRQLDVTKRKMEEVAAKEAKVGTGSKQIEKVGNAAKKSAELMSTFLSRLKGITLSLFIFNWITKGFNAMVSAFKDGIQNMAKYSTDFNSRMSELKSATATLKASLGTLAAPILSAIIPAIVKLCGWLTNAVNAVNKFVSAISGKKTWTRAKKQQIDYASSLDKTAKAAKKVKGALQGFDELNVISSNDSDSGSGTGSSGGNGYEEVPLTEKDLAWVEKIKKLFETILPIVTAIGAALLTWKLTSFLTDLMKTHPILGTILSVLSAIAGIALMVVSYFHMWKDGVDWKGLIGYIVGTSLAFSGLYALFGPLVAGIALLTAGIAGFVLALKDMYQNGVSVQNITLLLVSTIAILVGTFFAFGSTVAVAVAGVLGVVTAILSFVQMLQSGFSWLNEIIMVIGIAIAAVAAVILGVPAAVAAAVAAIVAVVLTLVVFIKDHWNEICELFSGAANWFSENVIEPIVGFFRGLGTRVQQIFEGLWIIVQAIWIIVSGWFNDNVIKPIVTFFHGLYEKVSGFFRKLWEEDIKPIWEKVSGWFDKNVITPLSNLFTKLWDGLKSGVVGAMNAVIGGIESGINFIVGGINSILGGFNKVVSWAAKVAEVDWGGVDLVPKVTLPRVALANGGITTGSTIAQIGEAGREAVLPLENNLSYLEPLANMIASKMEGVQTVRIVPDESGIFKVVRDEASSYYRRTGNPAFDF</sequence>
<feature type="region of interest" description="Disordered" evidence="2">
    <location>
        <begin position="399"/>
        <end position="418"/>
    </location>
</feature>
<feature type="transmembrane region" description="Helical" evidence="3">
    <location>
        <begin position="605"/>
        <end position="624"/>
    </location>
</feature>
<keyword evidence="3" id="KW-0472">Membrane</keyword>
<feature type="transmembrane region" description="Helical" evidence="3">
    <location>
        <begin position="503"/>
        <end position="520"/>
    </location>
</feature>
<proteinExistence type="predicted"/>
<evidence type="ECO:0000256" key="1">
    <source>
        <dbReference type="SAM" id="Coils"/>
    </source>
</evidence>
<feature type="transmembrane region" description="Helical" evidence="3">
    <location>
        <begin position="688"/>
        <end position="707"/>
    </location>
</feature>
<reference evidence="4" key="1">
    <citation type="journal article" date="2021" name="Proc. Natl. Acad. Sci. U.S.A.">
        <title>A Catalog of Tens of Thousands of Viruses from Human Metagenomes Reveals Hidden Associations with Chronic Diseases.</title>
        <authorList>
            <person name="Tisza M.J."/>
            <person name="Buck C.B."/>
        </authorList>
    </citation>
    <scope>NUCLEOTIDE SEQUENCE</scope>
    <source>
        <strain evidence="4">Ctvns3</strain>
    </source>
</reference>
<name>A0A8S5PDY8_9CAUD</name>
<feature type="transmembrane region" description="Helical" evidence="3">
    <location>
        <begin position="630"/>
        <end position="648"/>
    </location>
</feature>
<protein>
    <submittedName>
        <fullName evidence="4">Minor tail protein</fullName>
    </submittedName>
</protein>